<dbReference type="InterPro" id="IPR019559">
    <property type="entry name" value="Cullin_neddylation_domain"/>
</dbReference>
<dbReference type="SMART" id="SM00182">
    <property type="entry name" value="CULLIN"/>
    <property type="match status" value="1"/>
</dbReference>
<comment type="similarity">
    <text evidence="3 4">Belongs to the cullin family.</text>
</comment>
<dbReference type="STRING" id="29170.A0A368H1J5"/>
<dbReference type="Pfam" id="PF00888">
    <property type="entry name" value="Cullin"/>
    <property type="match status" value="1"/>
</dbReference>
<dbReference type="Proteomes" id="UP000252519">
    <property type="component" value="Unassembled WGS sequence"/>
</dbReference>
<dbReference type="OrthoDB" id="27073at2759"/>
<proteinExistence type="inferred from homology"/>
<dbReference type="Gene3D" id="1.20.1310.10">
    <property type="entry name" value="Cullin Repeats"/>
    <property type="match status" value="1"/>
</dbReference>
<organism evidence="6 7">
    <name type="scientific">Ancylostoma caninum</name>
    <name type="common">Dog hookworm</name>
    <dbReference type="NCBI Taxonomy" id="29170"/>
    <lineage>
        <taxon>Eukaryota</taxon>
        <taxon>Metazoa</taxon>
        <taxon>Ecdysozoa</taxon>
        <taxon>Nematoda</taxon>
        <taxon>Chromadorea</taxon>
        <taxon>Rhabditida</taxon>
        <taxon>Rhabditina</taxon>
        <taxon>Rhabditomorpha</taxon>
        <taxon>Strongyloidea</taxon>
        <taxon>Ancylostomatidae</taxon>
        <taxon>Ancylostomatinae</taxon>
        <taxon>Ancylostoma</taxon>
    </lineage>
</organism>
<evidence type="ECO:0000256" key="2">
    <source>
        <dbReference type="ARBA" id="ARBA00022843"/>
    </source>
</evidence>
<dbReference type="InterPro" id="IPR045093">
    <property type="entry name" value="Cullin"/>
</dbReference>
<sequence length="313" mass="35525">MLASRLILGFSVAMDAEEAMINKLKQACGYEFTSKLSRMFTDIGLSNELADKFNKHLESTHKSMYVSMQPLVLQAGSWPLSAPQAGANNGNSEATSFILPAILQPSILDFERYYIGAHNGRKLTWLFNMSHGEIRMTYLDKPYLVSMSVYQMSVILCFQDKDTILVSDVSIATGISGDTLLRNIRSIVDANILTTATKELNESTELCLNKFLTCKRLRFRLATPQVVKNAEKEAESVSNTVTHDRKYYMECAIVRIMKTRKVLKHNALISEVVEQTRSRFTPDVAFIKKSIEDLIEKLYIQRTDQNDEYQYLA</sequence>
<keyword evidence="2" id="KW-0832">Ubl conjugation</keyword>
<dbReference type="SMART" id="SM00884">
    <property type="entry name" value="Cullin_Nedd8"/>
    <property type="match status" value="1"/>
</dbReference>
<dbReference type="InterPro" id="IPR001373">
    <property type="entry name" value="Cullin_N"/>
</dbReference>
<protein>
    <submittedName>
        <fullName evidence="6">Cullin family protein</fullName>
    </submittedName>
</protein>
<dbReference type="AlphaFoldDB" id="A0A368H1J5"/>
<dbReference type="SUPFAM" id="SSF46785">
    <property type="entry name" value="Winged helix' DNA-binding domain"/>
    <property type="match status" value="1"/>
</dbReference>
<dbReference type="EMBL" id="JOJR01000022">
    <property type="protein sequence ID" value="RCN50482.1"/>
    <property type="molecule type" value="Genomic_DNA"/>
</dbReference>
<evidence type="ECO:0000256" key="4">
    <source>
        <dbReference type="RuleBase" id="RU003829"/>
    </source>
</evidence>
<dbReference type="GO" id="GO:0006511">
    <property type="term" value="P:ubiquitin-dependent protein catabolic process"/>
    <property type="evidence" value="ECO:0007669"/>
    <property type="project" value="InterPro"/>
</dbReference>
<dbReference type="InterPro" id="IPR059120">
    <property type="entry name" value="Cullin-like_AB"/>
</dbReference>
<reference evidence="6 7" key="1">
    <citation type="submission" date="2014-10" db="EMBL/GenBank/DDBJ databases">
        <title>Draft genome of the hookworm Ancylostoma caninum.</title>
        <authorList>
            <person name="Mitreva M."/>
        </authorList>
    </citation>
    <scope>NUCLEOTIDE SEQUENCE [LARGE SCALE GENOMIC DNA]</scope>
    <source>
        <strain evidence="6 7">Baltimore</strain>
    </source>
</reference>
<keyword evidence="1" id="KW-1017">Isopeptide bond</keyword>
<gene>
    <name evidence="6" type="ORF">ANCCAN_03336</name>
</gene>
<dbReference type="PROSITE" id="PS01256">
    <property type="entry name" value="CULLIN_1"/>
    <property type="match status" value="1"/>
</dbReference>
<dbReference type="InterPro" id="IPR036390">
    <property type="entry name" value="WH_DNA-bd_sf"/>
</dbReference>
<dbReference type="Gene3D" id="3.30.230.130">
    <property type="entry name" value="Cullin, Chain C, Domain 2"/>
    <property type="match status" value="1"/>
</dbReference>
<name>A0A368H1J5_ANCCA</name>
<dbReference type="InterPro" id="IPR016158">
    <property type="entry name" value="Cullin_homology"/>
</dbReference>
<comment type="caution">
    <text evidence="6">The sequence shown here is derived from an EMBL/GenBank/DDBJ whole genome shotgun (WGS) entry which is preliminary data.</text>
</comment>
<dbReference type="PROSITE" id="PS50069">
    <property type="entry name" value="CULLIN_2"/>
    <property type="match status" value="1"/>
</dbReference>
<dbReference type="Pfam" id="PF10557">
    <property type="entry name" value="Cullin_Nedd8"/>
    <property type="match status" value="1"/>
</dbReference>
<evidence type="ECO:0000313" key="6">
    <source>
        <dbReference type="EMBL" id="RCN50482.1"/>
    </source>
</evidence>
<dbReference type="InterPro" id="IPR016157">
    <property type="entry name" value="Cullin_CS"/>
</dbReference>
<dbReference type="InterPro" id="IPR036388">
    <property type="entry name" value="WH-like_DNA-bd_sf"/>
</dbReference>
<dbReference type="GO" id="GO:0031461">
    <property type="term" value="C:cullin-RING ubiquitin ligase complex"/>
    <property type="evidence" value="ECO:0007669"/>
    <property type="project" value="InterPro"/>
</dbReference>
<keyword evidence="7" id="KW-1185">Reference proteome</keyword>
<dbReference type="Pfam" id="PF26557">
    <property type="entry name" value="Cullin_AB"/>
    <property type="match status" value="1"/>
</dbReference>
<dbReference type="InterPro" id="IPR036317">
    <property type="entry name" value="Cullin_homology_sf"/>
</dbReference>
<dbReference type="FunFam" id="1.10.10.10:FF:000014">
    <property type="entry name" value="Cullin 1"/>
    <property type="match status" value="1"/>
</dbReference>
<dbReference type="GO" id="GO:0031625">
    <property type="term" value="F:ubiquitin protein ligase binding"/>
    <property type="evidence" value="ECO:0007669"/>
    <property type="project" value="InterPro"/>
</dbReference>
<evidence type="ECO:0000256" key="3">
    <source>
        <dbReference type="PROSITE-ProRule" id="PRU00330"/>
    </source>
</evidence>
<dbReference type="PANTHER" id="PTHR11932">
    <property type="entry name" value="CULLIN"/>
    <property type="match status" value="1"/>
</dbReference>
<evidence type="ECO:0000256" key="1">
    <source>
        <dbReference type="ARBA" id="ARBA00022499"/>
    </source>
</evidence>
<dbReference type="SUPFAM" id="SSF75632">
    <property type="entry name" value="Cullin homology domain"/>
    <property type="match status" value="1"/>
</dbReference>
<feature type="domain" description="Cullin family profile" evidence="5">
    <location>
        <begin position="1"/>
        <end position="188"/>
    </location>
</feature>
<evidence type="ECO:0000313" key="7">
    <source>
        <dbReference type="Proteomes" id="UP000252519"/>
    </source>
</evidence>
<evidence type="ECO:0000259" key="5">
    <source>
        <dbReference type="PROSITE" id="PS50069"/>
    </source>
</evidence>
<dbReference type="Gene3D" id="1.10.10.10">
    <property type="entry name" value="Winged helix-like DNA-binding domain superfamily/Winged helix DNA-binding domain"/>
    <property type="match status" value="1"/>
</dbReference>
<accession>A0A368H1J5</accession>